<reference evidence="3" key="1">
    <citation type="submission" date="2018-06" db="EMBL/GenBank/DDBJ databases">
        <title>Description of Blautia argi sp. nov., a new anaerobic isolated from dog feces.</title>
        <authorList>
            <person name="Chang Y.-H."/>
            <person name="Paek J."/>
            <person name="Shin Y."/>
        </authorList>
    </citation>
    <scope>NUCLEOTIDE SEQUENCE [LARGE SCALE GENOMIC DNA]</scope>
    <source>
        <strain evidence="3">KCTC 15426</strain>
    </source>
</reference>
<keyword evidence="3" id="KW-1185">Reference proteome</keyword>
<organism evidence="2 3">
    <name type="scientific">Blautia argi</name>
    <dbReference type="NCBI Taxonomy" id="1912897"/>
    <lineage>
        <taxon>Bacteria</taxon>
        <taxon>Bacillati</taxon>
        <taxon>Bacillota</taxon>
        <taxon>Clostridia</taxon>
        <taxon>Lachnospirales</taxon>
        <taxon>Lachnospiraceae</taxon>
        <taxon>Blautia</taxon>
    </lineage>
</organism>
<dbReference type="OrthoDB" id="2313863at2"/>
<keyword evidence="1" id="KW-0472">Membrane</keyword>
<feature type="transmembrane region" description="Helical" evidence="1">
    <location>
        <begin position="114"/>
        <end position="135"/>
    </location>
</feature>
<keyword evidence="1" id="KW-0812">Transmembrane</keyword>
<keyword evidence="1" id="KW-1133">Transmembrane helix</keyword>
<feature type="transmembrane region" description="Helical" evidence="1">
    <location>
        <begin position="147"/>
        <end position="168"/>
    </location>
</feature>
<dbReference type="InterPro" id="IPR025699">
    <property type="entry name" value="ABC2_memb-like"/>
</dbReference>
<evidence type="ECO:0000256" key="1">
    <source>
        <dbReference type="SAM" id="Phobius"/>
    </source>
</evidence>
<dbReference type="KEGG" id="blau:DQQ01_06650"/>
<protein>
    <recommendedName>
        <fullName evidence="4">ABC-2 transporter permease</fullName>
    </recommendedName>
</protein>
<evidence type="ECO:0000313" key="3">
    <source>
        <dbReference type="Proteomes" id="UP000250003"/>
    </source>
</evidence>
<dbReference type="Pfam" id="PF13346">
    <property type="entry name" value="ABC2_membrane_5"/>
    <property type="match status" value="1"/>
</dbReference>
<feature type="transmembrane region" description="Helical" evidence="1">
    <location>
        <begin position="188"/>
        <end position="209"/>
    </location>
</feature>
<sequence length="219" mass="23814">MRGLLLKDLALMKGQKKFLLLVILIAAVPVLTSGNIGFLTTYLPFVICFFTISTVSYDEIDNSISFLMTLPVSRKDYAKEKYVCGLLLGLGTLVLCQLLGLAAGFFMSDFIAEVYFLQGAAIAGVIVLFLSVILPIQLKFGTEKGRIFTFVVFIAIMGLAVLVSRLTGLSVDSKIIKSILGILAQIPLWGYILGGVLVSLLLLGISYGISVKIMEKKEF</sequence>
<accession>A0A2Z4UA28</accession>
<dbReference type="AlphaFoldDB" id="A0A2Z4UA28"/>
<proteinExistence type="predicted"/>
<dbReference type="RefSeq" id="WP_111919414.1">
    <property type="nucleotide sequence ID" value="NZ_CAUWHR010000024.1"/>
</dbReference>
<dbReference type="PANTHER" id="PTHR41309">
    <property type="entry name" value="MEMBRANE PROTEIN-RELATED"/>
    <property type="match status" value="1"/>
</dbReference>
<name>A0A2Z4UA28_9FIRM</name>
<feature type="transmembrane region" description="Helical" evidence="1">
    <location>
        <begin position="81"/>
        <end position="108"/>
    </location>
</feature>
<evidence type="ECO:0008006" key="4">
    <source>
        <dbReference type="Google" id="ProtNLM"/>
    </source>
</evidence>
<evidence type="ECO:0000313" key="2">
    <source>
        <dbReference type="EMBL" id="AWY97878.1"/>
    </source>
</evidence>
<dbReference type="PANTHER" id="PTHR41309:SF2">
    <property type="entry name" value="MEMBRANE PROTEIN"/>
    <property type="match status" value="1"/>
</dbReference>
<dbReference type="Proteomes" id="UP000250003">
    <property type="component" value="Chromosome"/>
</dbReference>
<gene>
    <name evidence="2" type="ORF">DQQ01_06650</name>
</gene>
<dbReference type="EMBL" id="CP030280">
    <property type="protein sequence ID" value="AWY97878.1"/>
    <property type="molecule type" value="Genomic_DNA"/>
</dbReference>